<dbReference type="Pfam" id="PF01040">
    <property type="entry name" value="UbiA"/>
    <property type="match status" value="1"/>
</dbReference>
<keyword evidence="3 5" id="KW-1133">Transmembrane helix</keyword>
<dbReference type="Gene3D" id="1.20.120.1780">
    <property type="entry name" value="UbiA prenyltransferase"/>
    <property type="match status" value="1"/>
</dbReference>
<dbReference type="STRING" id="1838285.SCAL_000051"/>
<dbReference type="GO" id="GO:0005886">
    <property type="term" value="C:plasma membrane"/>
    <property type="evidence" value="ECO:0007669"/>
    <property type="project" value="UniProtKB-SubCell"/>
</dbReference>
<dbReference type="NCBIfam" id="NF009523">
    <property type="entry name" value="PRK12884.1"/>
    <property type="match status" value="1"/>
</dbReference>
<dbReference type="EMBL" id="LYOS01000001">
    <property type="protein sequence ID" value="OFV68375.1"/>
    <property type="molecule type" value="Genomic_DNA"/>
</dbReference>
<dbReference type="InterPro" id="IPR000537">
    <property type="entry name" value="UbiA_prenyltransferase"/>
</dbReference>
<dbReference type="PANTHER" id="PTHR42723">
    <property type="entry name" value="CHLOROPHYLL SYNTHASE"/>
    <property type="match status" value="1"/>
</dbReference>
<dbReference type="Gene3D" id="1.10.357.140">
    <property type="entry name" value="UbiA prenyltransferase"/>
    <property type="match status" value="1"/>
</dbReference>
<dbReference type="InterPro" id="IPR050475">
    <property type="entry name" value="Prenyltransferase_related"/>
</dbReference>
<evidence type="ECO:0000256" key="3">
    <source>
        <dbReference type="ARBA" id="ARBA00022989"/>
    </source>
</evidence>
<proteinExistence type="predicted"/>
<evidence type="ECO:0000313" key="6">
    <source>
        <dbReference type="EMBL" id="OFV68375.1"/>
    </source>
</evidence>
<evidence type="ECO:0000256" key="5">
    <source>
        <dbReference type="SAM" id="Phobius"/>
    </source>
</evidence>
<keyword evidence="2 5" id="KW-0812">Transmembrane</keyword>
<dbReference type="InterPro" id="IPR044878">
    <property type="entry name" value="UbiA_sf"/>
</dbReference>
<dbReference type="PANTHER" id="PTHR42723:SF1">
    <property type="entry name" value="CHLOROPHYLL SYNTHASE, CHLOROPLASTIC"/>
    <property type="match status" value="1"/>
</dbReference>
<keyword evidence="6" id="KW-0808">Transferase</keyword>
<evidence type="ECO:0000256" key="2">
    <source>
        <dbReference type="ARBA" id="ARBA00022692"/>
    </source>
</evidence>
<feature type="transmembrane region" description="Helical" evidence="5">
    <location>
        <begin position="267"/>
        <end position="287"/>
    </location>
</feature>
<feature type="transmembrane region" description="Helical" evidence="5">
    <location>
        <begin position="87"/>
        <end position="120"/>
    </location>
</feature>
<evidence type="ECO:0000313" key="7">
    <source>
        <dbReference type="Proteomes" id="UP000186940"/>
    </source>
</evidence>
<comment type="caution">
    <text evidence="6">The sequence shown here is derived from an EMBL/GenBank/DDBJ whole genome shotgun (WGS) entry which is preliminary data.</text>
</comment>
<keyword evidence="4 5" id="KW-0472">Membrane</keyword>
<feature type="transmembrane region" description="Helical" evidence="5">
    <location>
        <begin position="132"/>
        <end position="151"/>
    </location>
</feature>
<dbReference type="EC" id="2.5.1.-" evidence="6"/>
<keyword evidence="7" id="KW-1185">Reference proteome</keyword>
<dbReference type="GO" id="GO:0016765">
    <property type="term" value="F:transferase activity, transferring alkyl or aryl (other than methyl) groups"/>
    <property type="evidence" value="ECO:0007669"/>
    <property type="project" value="InterPro"/>
</dbReference>
<reference evidence="6" key="1">
    <citation type="submission" date="2016-05" db="EMBL/GenBank/DDBJ databases">
        <title>Microbial consortia oxidize butane by reversing methanogenesis.</title>
        <authorList>
            <person name="Laso-Perez R."/>
            <person name="Richter M."/>
            <person name="Wegener G."/>
            <person name="Musat F."/>
        </authorList>
    </citation>
    <scope>NUCLEOTIDE SEQUENCE [LARGE SCALE GENOMIC DNA]</scope>
    <source>
        <strain evidence="6">BOX2</strain>
    </source>
</reference>
<comment type="subcellular location">
    <subcellularLocation>
        <location evidence="1">Cell membrane</location>
        <topology evidence="1">Multi-pass membrane protein</topology>
    </subcellularLocation>
</comment>
<dbReference type="Proteomes" id="UP000186940">
    <property type="component" value="Unassembled WGS sequence"/>
</dbReference>
<sequence length="288" mass="31573">MQFKAIWKLTRAEHGIMYAAAVIVGAILAGGGLADASILFTGTLTAILLEAGTFALNDYYDFEVDRKNNRLDRPLVTGKITPREAFLIGWLLTALGLIVALFLTVPCIILAYLAAIFGILYDIKLKETGIGGNIYISITMAVPFIFGGFLIKSELDPILLILASIAFLIGFGREVMKGIVDVEGDAIRDVKTIARKWGVIRAKQVSILLYFLGISISPLPFLLKIDPVYHMNLAYLIPLLITDLLLLYLCIRLLTADKETVNQLRSLSLIALLFGLIAFLTGAMIRIP</sequence>
<organism evidence="6 7">
    <name type="scientific">Candidatus Syntropharchaeum caldarium</name>
    <dbReference type="NCBI Taxonomy" id="1838285"/>
    <lineage>
        <taxon>Archaea</taxon>
        <taxon>Methanobacteriati</taxon>
        <taxon>Methanobacteriota</taxon>
        <taxon>Stenosarchaea group</taxon>
        <taxon>Methanomicrobia</taxon>
        <taxon>Methanosarcinales</taxon>
        <taxon>ANME-2 cluster</taxon>
        <taxon>Candidatus Syntropharchaeum</taxon>
    </lineage>
</organism>
<feature type="transmembrane region" description="Helical" evidence="5">
    <location>
        <begin position="235"/>
        <end position="255"/>
    </location>
</feature>
<feature type="transmembrane region" description="Helical" evidence="5">
    <location>
        <begin position="157"/>
        <end position="176"/>
    </location>
</feature>
<feature type="transmembrane region" description="Helical" evidence="5">
    <location>
        <begin position="16"/>
        <end position="49"/>
    </location>
</feature>
<feature type="transmembrane region" description="Helical" evidence="5">
    <location>
        <begin position="205"/>
        <end position="223"/>
    </location>
</feature>
<evidence type="ECO:0000256" key="4">
    <source>
        <dbReference type="ARBA" id="ARBA00023136"/>
    </source>
</evidence>
<gene>
    <name evidence="6" type="ORF">SCAL_000051</name>
</gene>
<dbReference type="CDD" id="cd13961">
    <property type="entry name" value="PT_UbiA_DGGGPS"/>
    <property type="match status" value="1"/>
</dbReference>
<dbReference type="AlphaFoldDB" id="A0A1F2PBE7"/>
<accession>A0A1F2PBE7</accession>
<evidence type="ECO:0000256" key="1">
    <source>
        <dbReference type="ARBA" id="ARBA00004651"/>
    </source>
</evidence>
<protein>
    <submittedName>
        <fullName evidence="6">UbiA prenyltransferase</fullName>
        <ecNumber evidence="6">2.5.1.-</ecNumber>
    </submittedName>
</protein>
<name>A0A1F2PBE7_9EURY</name>